<dbReference type="PANTHER" id="PTHR11548">
    <property type="entry name" value="THYMIDYLATE SYNTHASE 1"/>
    <property type="match status" value="1"/>
</dbReference>
<dbReference type="GO" id="GO:0032259">
    <property type="term" value="P:methylation"/>
    <property type="evidence" value="ECO:0007669"/>
    <property type="project" value="UniProtKB-KW"/>
</dbReference>
<keyword evidence="3" id="KW-0808">Transferase</keyword>
<evidence type="ECO:0000256" key="2">
    <source>
        <dbReference type="ARBA" id="ARBA00022603"/>
    </source>
</evidence>
<dbReference type="EMBL" id="VFPP01000001">
    <property type="protein sequence ID" value="TQM85211.1"/>
    <property type="molecule type" value="Genomic_DNA"/>
</dbReference>
<dbReference type="InterPro" id="IPR045097">
    <property type="entry name" value="Thymidate_synth/dCMP_Mease"/>
</dbReference>
<evidence type="ECO:0000259" key="4">
    <source>
        <dbReference type="Pfam" id="PF00303"/>
    </source>
</evidence>
<dbReference type="Gene3D" id="3.30.572.10">
    <property type="entry name" value="Thymidylate synthase/dCMP hydroxymethylase domain"/>
    <property type="match status" value="1"/>
</dbReference>
<evidence type="ECO:0000313" key="6">
    <source>
        <dbReference type="Proteomes" id="UP000316628"/>
    </source>
</evidence>
<dbReference type="Proteomes" id="UP000316628">
    <property type="component" value="Unassembled WGS sequence"/>
</dbReference>
<comment type="caution">
    <text evidence="5">The sequence shown here is derived from an EMBL/GenBank/DDBJ whole genome shotgun (WGS) entry which is preliminary data.</text>
</comment>
<dbReference type="InterPro" id="IPR036926">
    <property type="entry name" value="Thymidate_synth/dCMP_Mease_sf"/>
</dbReference>
<protein>
    <recommendedName>
        <fullName evidence="1">thymidylate synthase</fullName>
        <ecNumber evidence="1">2.1.1.45</ecNumber>
    </recommendedName>
</protein>
<dbReference type="GO" id="GO:0005829">
    <property type="term" value="C:cytosol"/>
    <property type="evidence" value="ECO:0007669"/>
    <property type="project" value="TreeGrafter"/>
</dbReference>
<name>A0A543JQT0_9PSEU</name>
<dbReference type="CDD" id="cd00351">
    <property type="entry name" value="TS_Pyrimidine_HMase"/>
    <property type="match status" value="1"/>
</dbReference>
<evidence type="ECO:0000313" key="5">
    <source>
        <dbReference type="EMBL" id="TQM85211.1"/>
    </source>
</evidence>
<keyword evidence="6" id="KW-1185">Reference proteome</keyword>
<dbReference type="InterPro" id="IPR000398">
    <property type="entry name" value="Thymidylate_synthase"/>
</dbReference>
<dbReference type="GO" id="GO:0004799">
    <property type="term" value="F:thymidylate synthase activity"/>
    <property type="evidence" value="ECO:0007669"/>
    <property type="project" value="UniProtKB-EC"/>
</dbReference>
<accession>A0A543JQT0</accession>
<organism evidence="5 6">
    <name type="scientific">Saccharothrix saharensis</name>
    <dbReference type="NCBI Taxonomy" id="571190"/>
    <lineage>
        <taxon>Bacteria</taxon>
        <taxon>Bacillati</taxon>
        <taxon>Actinomycetota</taxon>
        <taxon>Actinomycetes</taxon>
        <taxon>Pseudonocardiales</taxon>
        <taxon>Pseudonocardiaceae</taxon>
        <taxon>Saccharothrix</taxon>
    </lineage>
</organism>
<proteinExistence type="predicted"/>
<feature type="domain" description="Thymidylate synthase/dCMP hydroxymethylase" evidence="4">
    <location>
        <begin position="19"/>
        <end position="246"/>
    </location>
</feature>
<gene>
    <name evidence="5" type="ORF">FHX81_7684</name>
</gene>
<reference evidence="5 6" key="1">
    <citation type="submission" date="2019-06" db="EMBL/GenBank/DDBJ databases">
        <title>Sequencing the genomes of 1000 actinobacteria strains.</title>
        <authorList>
            <person name="Klenk H.-P."/>
        </authorList>
    </citation>
    <scope>NUCLEOTIDE SEQUENCE [LARGE SCALE GENOMIC DNA]</scope>
    <source>
        <strain evidence="5 6">DSM 45456</strain>
    </source>
</reference>
<dbReference type="AlphaFoldDB" id="A0A543JQT0"/>
<sequence>MEFDAVQFDAVEFDTFHHAYTAVLRSLVDEPSYRNAPRGQPSSERLGVQYRLRRPSQRVPLVPARRLNIAFNLAEALWYLSGRDDLDFIGYYAPGMHKYSADGVRLTGTAYGRAIFGGDGRPDQWRAVVDQLRDDPDSKRAVVQIFRGEELAVPGNPDVSCTLGVQFLVREGVLHAMAFMRANDAYRGMSSDVFSFTFLQELMARELGLRLGGYVHSVGSMHVYDSDARRAREVLADPAAAADPELPFPEMPEGDNWPFVRRVLDLEEPLRLDRHRLDPDVDLNGLPDYWAQVLLVLELHRAVRHGGAPDAGAVAMLWPCYRWLVGRWRPDLVADPVTLPC</sequence>
<dbReference type="Pfam" id="PF00303">
    <property type="entry name" value="Thymidylat_synt"/>
    <property type="match status" value="1"/>
</dbReference>
<keyword evidence="2" id="KW-0489">Methyltransferase</keyword>
<evidence type="ECO:0000256" key="1">
    <source>
        <dbReference type="ARBA" id="ARBA00011947"/>
    </source>
</evidence>
<dbReference type="PANTHER" id="PTHR11548:SF9">
    <property type="entry name" value="THYMIDYLATE SYNTHASE"/>
    <property type="match status" value="1"/>
</dbReference>
<dbReference type="PRINTS" id="PR00108">
    <property type="entry name" value="THYMDSNTHASE"/>
</dbReference>
<dbReference type="EC" id="2.1.1.45" evidence="1"/>
<dbReference type="GO" id="GO:0006231">
    <property type="term" value="P:dTMP biosynthetic process"/>
    <property type="evidence" value="ECO:0007669"/>
    <property type="project" value="InterPro"/>
</dbReference>
<dbReference type="RefSeq" id="WP_211363684.1">
    <property type="nucleotide sequence ID" value="NZ_VFPP01000001.1"/>
</dbReference>
<dbReference type="InterPro" id="IPR023451">
    <property type="entry name" value="Thymidate_synth/dCMP_Mease_dom"/>
</dbReference>
<dbReference type="SUPFAM" id="SSF55831">
    <property type="entry name" value="Thymidylate synthase/dCMP hydroxymethylase"/>
    <property type="match status" value="1"/>
</dbReference>
<evidence type="ECO:0000256" key="3">
    <source>
        <dbReference type="ARBA" id="ARBA00022679"/>
    </source>
</evidence>